<evidence type="ECO:0000313" key="4">
    <source>
        <dbReference type="EMBL" id="SHK49003.1"/>
    </source>
</evidence>
<keyword evidence="1" id="KW-0813">Transport</keyword>
<dbReference type="Proteomes" id="UP000185812">
    <property type="component" value="Unassembled WGS sequence"/>
</dbReference>
<dbReference type="EMBL" id="FRAU01000003">
    <property type="protein sequence ID" value="SHK49003.1"/>
    <property type="molecule type" value="Genomic_DNA"/>
</dbReference>
<proteinExistence type="predicted"/>
<accession>A0A1M6SWE1</accession>
<dbReference type="GO" id="GO:0009055">
    <property type="term" value="F:electron transfer activity"/>
    <property type="evidence" value="ECO:0007669"/>
    <property type="project" value="InterPro"/>
</dbReference>
<dbReference type="STRING" id="633813.SAMN04488087_1254"/>
<organism evidence="4 5">
    <name type="scientific">Rhodothermus profundi</name>
    <dbReference type="NCBI Taxonomy" id="633813"/>
    <lineage>
        <taxon>Bacteria</taxon>
        <taxon>Pseudomonadati</taxon>
        <taxon>Rhodothermota</taxon>
        <taxon>Rhodothermia</taxon>
        <taxon>Rhodothermales</taxon>
        <taxon>Rhodothermaceae</taxon>
        <taxon>Rhodothermus</taxon>
    </lineage>
</organism>
<name>A0A1M6SWE1_9BACT</name>
<dbReference type="SMART" id="SM00893">
    <property type="entry name" value="ETF"/>
    <property type="match status" value="1"/>
</dbReference>
<keyword evidence="1" id="KW-0249">Electron transport</keyword>
<protein>
    <submittedName>
        <fullName evidence="4">Electron transfer flavoprotein beta subunit</fullName>
    </submittedName>
</protein>
<evidence type="ECO:0000259" key="3">
    <source>
        <dbReference type="SMART" id="SM00893"/>
    </source>
</evidence>
<dbReference type="CDD" id="cd01714">
    <property type="entry name" value="ETF_beta"/>
    <property type="match status" value="1"/>
</dbReference>
<dbReference type="OrthoDB" id="9804960at2"/>
<dbReference type="Gene3D" id="3.40.50.620">
    <property type="entry name" value="HUPs"/>
    <property type="match status" value="1"/>
</dbReference>
<dbReference type="InterPro" id="IPR014729">
    <property type="entry name" value="Rossmann-like_a/b/a_fold"/>
</dbReference>
<gene>
    <name evidence="4" type="ORF">SAMN04488087_1254</name>
</gene>
<dbReference type="AlphaFoldDB" id="A0A1M6SWE1"/>
<dbReference type="PIRSF" id="PIRSF000090">
    <property type="entry name" value="Beta-ETF"/>
    <property type="match status" value="1"/>
</dbReference>
<evidence type="ECO:0000313" key="5">
    <source>
        <dbReference type="Proteomes" id="UP000185812"/>
    </source>
</evidence>
<keyword evidence="5" id="KW-1185">Reference proteome</keyword>
<dbReference type="InterPro" id="IPR012255">
    <property type="entry name" value="ETF_b"/>
</dbReference>
<feature type="domain" description="Electron transfer flavoprotein alpha/beta-subunit N-terminal" evidence="3">
    <location>
        <begin position="21"/>
        <end position="209"/>
    </location>
</feature>
<dbReference type="InterPro" id="IPR033948">
    <property type="entry name" value="ETF_beta_N"/>
</dbReference>
<dbReference type="SUPFAM" id="SSF52402">
    <property type="entry name" value="Adenine nucleotide alpha hydrolases-like"/>
    <property type="match status" value="1"/>
</dbReference>
<dbReference type="Pfam" id="PF01012">
    <property type="entry name" value="ETF"/>
    <property type="match status" value="1"/>
</dbReference>
<dbReference type="PANTHER" id="PTHR21294">
    <property type="entry name" value="ELECTRON TRANSFER FLAVOPROTEIN BETA-SUBUNIT"/>
    <property type="match status" value="1"/>
</dbReference>
<sequence length="255" mass="27798">MNICVCIKQVPDIQAPFRIVDGRLQFDVERHVLNAYDASAVEGALQLVEQHGGSVEVVAIGPASVSETIRKALAMGAERAYHIEADPAGWDSATIATVLAAFFRDRSYDAIFTGKQAQDTDAGLTGTMLAERLGLPYVSNAVGLAYEQGRLIVTRQGDAGRELIELTLPGLVTISNDMNDPRIPSIRGIMQARRKPVERITLSDLGLAPDQLQPQTRVTGYRPVPPRTPGRKLEGEPAEVVRELVHLLREEARVL</sequence>
<dbReference type="RefSeq" id="WP_072715104.1">
    <property type="nucleotide sequence ID" value="NZ_FRAU01000003.1"/>
</dbReference>
<feature type="region of interest" description="Disordered" evidence="2">
    <location>
        <begin position="211"/>
        <end position="235"/>
    </location>
</feature>
<evidence type="ECO:0000256" key="1">
    <source>
        <dbReference type="ARBA" id="ARBA00022982"/>
    </source>
</evidence>
<reference evidence="5" key="1">
    <citation type="submission" date="2016-11" db="EMBL/GenBank/DDBJ databases">
        <authorList>
            <person name="Varghese N."/>
            <person name="Submissions S."/>
        </authorList>
    </citation>
    <scope>NUCLEOTIDE SEQUENCE [LARGE SCALE GENOMIC DNA]</scope>
    <source>
        <strain evidence="5">DSM 22212</strain>
    </source>
</reference>
<evidence type="ECO:0000256" key="2">
    <source>
        <dbReference type="SAM" id="MobiDB-lite"/>
    </source>
</evidence>
<dbReference type="InterPro" id="IPR014730">
    <property type="entry name" value="ETF_a/b_N"/>
</dbReference>